<dbReference type="Proteomes" id="UP000295447">
    <property type="component" value="Unassembled WGS sequence"/>
</dbReference>
<feature type="binding site" evidence="9">
    <location>
        <position position="366"/>
    </location>
    <ligand>
        <name>substrate</name>
    </ligand>
</feature>
<dbReference type="SMART" id="SM00984">
    <property type="entry name" value="UDPG_MGDP_dh_C"/>
    <property type="match status" value="1"/>
</dbReference>
<feature type="binding site" evidence="9">
    <location>
        <position position="252"/>
    </location>
    <ligand>
        <name>substrate</name>
    </ligand>
</feature>
<dbReference type="InterPro" id="IPR014026">
    <property type="entry name" value="UDP-Glc/GDP-Man_DH_dimer"/>
</dbReference>
<feature type="binding site" evidence="10">
    <location>
        <position position="373"/>
    </location>
    <ligand>
        <name>NAD(+)</name>
        <dbReference type="ChEBI" id="CHEBI:57540"/>
    </ligand>
</feature>
<dbReference type="Pfam" id="PF03720">
    <property type="entry name" value="UDPG_MGDP_dh_C"/>
    <property type="match status" value="1"/>
</dbReference>
<dbReference type="EMBL" id="SODF01000001">
    <property type="protein sequence ID" value="TDW23497.1"/>
    <property type="molecule type" value="Genomic_DNA"/>
</dbReference>
<evidence type="ECO:0000256" key="10">
    <source>
        <dbReference type="PIRSR" id="PIRSR500134-3"/>
    </source>
</evidence>
<dbReference type="PIRSF" id="PIRSF000124">
    <property type="entry name" value="UDPglc_GDPman_dh"/>
    <property type="match status" value="1"/>
</dbReference>
<gene>
    <name evidence="12" type="ORF">EV650_2351</name>
</gene>
<dbReference type="NCBIfam" id="TIGR03026">
    <property type="entry name" value="NDP-sugDHase"/>
    <property type="match status" value="1"/>
</dbReference>
<dbReference type="SUPFAM" id="SSF51735">
    <property type="entry name" value="NAD(P)-binding Rossmann-fold domains"/>
    <property type="match status" value="1"/>
</dbReference>
<feature type="binding site" evidence="9">
    <location>
        <begin position="200"/>
        <end position="203"/>
    </location>
    <ligand>
        <name>substrate</name>
    </ligand>
</feature>
<evidence type="ECO:0000256" key="9">
    <source>
        <dbReference type="PIRSR" id="PIRSR500134-2"/>
    </source>
</evidence>
<reference evidence="12 13" key="1">
    <citation type="submission" date="2019-03" db="EMBL/GenBank/DDBJ databases">
        <title>Genomic Encyclopedia of Type Strains, Phase III (KMG-III): the genomes of soil and plant-associated and newly described type strains.</title>
        <authorList>
            <person name="Whitman W."/>
        </authorList>
    </citation>
    <scope>NUCLEOTIDE SEQUENCE [LARGE SCALE GENOMIC DNA]</scope>
    <source>
        <strain evidence="12 13">VKM Ac-2570</strain>
    </source>
</reference>
<dbReference type="PIRSF" id="PIRSF500134">
    <property type="entry name" value="UDPglc_DH_bac"/>
    <property type="match status" value="1"/>
</dbReference>
<dbReference type="EC" id="1.1.1.22" evidence="3 7"/>
<evidence type="ECO:0000256" key="7">
    <source>
        <dbReference type="PIRNR" id="PIRNR000124"/>
    </source>
</evidence>
<feature type="domain" description="UDP-glucose/GDP-mannose dehydrogenase C-terminal" evidence="11">
    <location>
        <begin position="359"/>
        <end position="455"/>
    </location>
</feature>
<dbReference type="InterPro" id="IPR036220">
    <property type="entry name" value="UDP-Glc/GDP-Man_DH_C_sf"/>
</dbReference>
<dbReference type="InterPro" id="IPR017476">
    <property type="entry name" value="UDP-Glc/GDP-Man"/>
</dbReference>
<dbReference type="InterPro" id="IPR008927">
    <property type="entry name" value="6-PGluconate_DH-like_C_sf"/>
</dbReference>
<dbReference type="InterPro" id="IPR028357">
    <property type="entry name" value="UDPglc_DH_bac"/>
</dbReference>
<dbReference type="PANTHER" id="PTHR43750">
    <property type="entry name" value="UDP-GLUCOSE 6-DEHYDROGENASE TUAD"/>
    <property type="match status" value="1"/>
</dbReference>
<dbReference type="Gene3D" id="3.40.50.720">
    <property type="entry name" value="NAD(P)-binding Rossmann-like Domain"/>
    <property type="match status" value="2"/>
</dbReference>
<dbReference type="InterPro" id="IPR001732">
    <property type="entry name" value="UDP-Glc/GDP-Man_DH_N"/>
</dbReference>
<proteinExistence type="inferred from homology"/>
<evidence type="ECO:0000256" key="5">
    <source>
        <dbReference type="ARBA" id="ARBA00023027"/>
    </source>
</evidence>
<dbReference type="SUPFAM" id="SSF52413">
    <property type="entry name" value="UDP-glucose/GDP-mannose dehydrogenase C-terminal domain"/>
    <property type="match status" value="1"/>
</dbReference>
<dbReference type="GO" id="GO:0006065">
    <property type="term" value="P:UDP-glucuronate biosynthetic process"/>
    <property type="evidence" value="ECO:0007669"/>
    <property type="project" value="UniProtKB-UniPathway"/>
</dbReference>
<dbReference type="PANTHER" id="PTHR43750:SF1">
    <property type="entry name" value="GDP-MANNOSE 6-DEHYDROGENASE"/>
    <property type="match status" value="1"/>
</dbReference>
<dbReference type="GO" id="GO:0003979">
    <property type="term" value="F:UDP-glucose 6-dehydrogenase activity"/>
    <property type="evidence" value="ECO:0007669"/>
    <property type="project" value="UniProtKB-EC"/>
</dbReference>
<evidence type="ECO:0000256" key="4">
    <source>
        <dbReference type="ARBA" id="ARBA00023002"/>
    </source>
</evidence>
<dbReference type="Pfam" id="PF00984">
    <property type="entry name" value="UDPG_MGDP_dh"/>
    <property type="match status" value="1"/>
</dbReference>
<dbReference type="InterPro" id="IPR036291">
    <property type="entry name" value="NAD(P)-bd_dom_sf"/>
</dbReference>
<feature type="binding site" evidence="9">
    <location>
        <position position="307"/>
    </location>
    <ligand>
        <name>substrate</name>
    </ligand>
</feature>
<keyword evidence="13" id="KW-1185">Reference proteome</keyword>
<feature type="binding site" evidence="10">
    <location>
        <position position="167"/>
    </location>
    <ligand>
        <name>NAD(+)</name>
        <dbReference type="ChEBI" id="CHEBI:57540"/>
    </ligand>
</feature>
<evidence type="ECO:0000259" key="11">
    <source>
        <dbReference type="SMART" id="SM00984"/>
    </source>
</evidence>
<feature type="binding site" evidence="9">
    <location>
        <begin position="299"/>
        <end position="303"/>
    </location>
    <ligand>
        <name>substrate</name>
    </ligand>
</feature>
<feature type="binding site" evidence="10">
    <location>
        <position position="69"/>
    </location>
    <ligand>
        <name>NAD(+)</name>
        <dbReference type="ChEBI" id="CHEBI:57540"/>
    </ligand>
</feature>
<evidence type="ECO:0000313" key="12">
    <source>
        <dbReference type="EMBL" id="TDW23497.1"/>
    </source>
</evidence>
<dbReference type="AlphaFoldDB" id="A0A4R7ZZ66"/>
<organism evidence="12 13">
    <name type="scientific">Kribbella kalugense</name>
    <dbReference type="NCBI Taxonomy" id="2512221"/>
    <lineage>
        <taxon>Bacteria</taxon>
        <taxon>Bacillati</taxon>
        <taxon>Actinomycetota</taxon>
        <taxon>Actinomycetes</taxon>
        <taxon>Propionibacteriales</taxon>
        <taxon>Kribbellaceae</taxon>
        <taxon>Kribbella</taxon>
    </lineage>
</organism>
<evidence type="ECO:0000256" key="8">
    <source>
        <dbReference type="PIRSR" id="PIRSR500134-1"/>
    </source>
</evidence>
<evidence type="ECO:0000256" key="6">
    <source>
        <dbReference type="ARBA" id="ARBA00047473"/>
    </source>
</evidence>
<feature type="binding site" evidence="10">
    <location>
        <position position="74"/>
    </location>
    <ligand>
        <name>NAD(+)</name>
        <dbReference type="ChEBI" id="CHEBI:57540"/>
    </ligand>
</feature>
<feature type="active site" description="Nucleophile" evidence="8">
    <location>
        <position position="310"/>
    </location>
</feature>
<feature type="binding site" evidence="10">
    <location>
        <position position="125"/>
    </location>
    <ligand>
        <name>NAD(+)</name>
        <dbReference type="ChEBI" id="CHEBI:57540"/>
    </ligand>
</feature>
<dbReference type="GO" id="GO:0000271">
    <property type="term" value="P:polysaccharide biosynthetic process"/>
    <property type="evidence" value="ECO:0007669"/>
    <property type="project" value="InterPro"/>
</dbReference>
<sequence>MTQDTFRQFLALMYQRTRHGALNGAADVGMPRHEPVGGVMKVAVFGLGYVGSVTAACLAAAGHDVWGVDVDTAKVDPITQGHSPVVEPGLDELVAAGATSGRLHATTDPRVALERADVSLICVGTPSTAAGSTDLTYIKRAVRDIAEAAQTVVRPASGFHSIVVRSTVPPGTVDEVVEKVLADVPPPEGLTFGTAMCPEFLREGSGLADFYAPPFVVVGTRNPKVGTALTDLFSFLDNTVEIVDVRTAEALKYACNAFHATKVSFANEMGRIFRHFDVDSREVMKIFVQDTSLNISPYYLKPGFAFGGSCLPKDLRSVLHLARMNDTELPLLAGALATNERSVRDVVDRVIAGPGREIALLGLSFKHATDDLRESPNVELAERLIGKGYNLRIYDAIVNPSRLVGANLRHVTSKLPHLQRVLTDDANAALDGADLAIVSATDSAAISALLKTPPARTIDLSGRLGADVEALAGYEGVGW</sequence>
<dbReference type="UniPathway" id="UPA00038">
    <property type="reaction ID" value="UER00491"/>
</dbReference>
<feature type="binding site" evidence="10">
    <location>
        <position position="203"/>
    </location>
    <ligand>
        <name>NAD(+)</name>
        <dbReference type="ChEBI" id="CHEBI:57540"/>
    </ligand>
</feature>
<evidence type="ECO:0000313" key="13">
    <source>
        <dbReference type="Proteomes" id="UP000295447"/>
    </source>
</evidence>
<keyword evidence="4 7" id="KW-0560">Oxidoreductase</keyword>
<keyword evidence="5 7" id="KW-0520">NAD</keyword>
<evidence type="ECO:0000256" key="1">
    <source>
        <dbReference type="ARBA" id="ARBA00004701"/>
    </source>
</evidence>
<comment type="pathway">
    <text evidence="1">Nucleotide-sugar biosynthesis; UDP-alpha-D-glucuronate biosynthesis; UDP-alpha-D-glucuronate from UDP-alpha-D-glucose: step 1/1.</text>
</comment>
<comment type="caution">
    <text evidence="12">The sequence shown here is derived from an EMBL/GenBank/DDBJ whole genome shotgun (WGS) entry which is preliminary data.</text>
</comment>
<accession>A0A4R7ZZ66</accession>
<dbReference type="GO" id="GO:0051287">
    <property type="term" value="F:NAD binding"/>
    <property type="evidence" value="ECO:0007669"/>
    <property type="project" value="InterPro"/>
</dbReference>
<dbReference type="Gene3D" id="1.20.5.170">
    <property type="match status" value="1"/>
</dbReference>
<evidence type="ECO:0000256" key="2">
    <source>
        <dbReference type="ARBA" id="ARBA00006601"/>
    </source>
</evidence>
<comment type="catalytic activity">
    <reaction evidence="6 7">
        <text>UDP-alpha-D-glucose + 2 NAD(+) + H2O = UDP-alpha-D-glucuronate + 2 NADH + 3 H(+)</text>
        <dbReference type="Rhea" id="RHEA:23596"/>
        <dbReference type="ChEBI" id="CHEBI:15377"/>
        <dbReference type="ChEBI" id="CHEBI:15378"/>
        <dbReference type="ChEBI" id="CHEBI:57540"/>
        <dbReference type="ChEBI" id="CHEBI:57945"/>
        <dbReference type="ChEBI" id="CHEBI:58052"/>
        <dbReference type="ChEBI" id="CHEBI:58885"/>
        <dbReference type="EC" id="1.1.1.22"/>
    </reaction>
</comment>
<dbReference type="InterPro" id="IPR014027">
    <property type="entry name" value="UDP-Glc/GDP-Man_DH_C"/>
</dbReference>
<protein>
    <recommendedName>
        <fullName evidence="3 7">UDP-glucose 6-dehydrogenase</fullName>
        <ecNumber evidence="3 7">1.1.1.22</ecNumber>
    </recommendedName>
</protein>
<dbReference type="Pfam" id="PF03721">
    <property type="entry name" value="UDPG_MGDP_dh_N"/>
    <property type="match status" value="1"/>
</dbReference>
<comment type="similarity">
    <text evidence="2 7">Belongs to the UDP-glucose/GDP-mannose dehydrogenase family.</text>
</comment>
<dbReference type="SUPFAM" id="SSF48179">
    <property type="entry name" value="6-phosphogluconate dehydrogenase C-terminal domain-like"/>
    <property type="match status" value="1"/>
</dbReference>
<evidence type="ECO:0000256" key="3">
    <source>
        <dbReference type="ARBA" id="ARBA00012954"/>
    </source>
</evidence>
<name>A0A4R7ZZ66_9ACTN</name>
<feature type="binding site" evidence="10">
    <location>
        <position position="313"/>
    </location>
    <ligand>
        <name>NAD(+)</name>
        <dbReference type="ChEBI" id="CHEBI:57540"/>
    </ligand>
</feature>